<evidence type="ECO:0000256" key="6">
    <source>
        <dbReference type="ARBA" id="ARBA00022840"/>
    </source>
</evidence>
<evidence type="ECO:0000259" key="8">
    <source>
        <dbReference type="PROSITE" id="PS50893"/>
    </source>
</evidence>
<dbReference type="NCBIfam" id="TIGR01727">
    <property type="entry name" value="oligo_HPY"/>
    <property type="match status" value="1"/>
</dbReference>
<dbReference type="InterPro" id="IPR017871">
    <property type="entry name" value="ABC_transporter-like_CS"/>
</dbReference>
<dbReference type="PROSITE" id="PS50893">
    <property type="entry name" value="ABC_TRANSPORTER_2"/>
    <property type="match status" value="1"/>
</dbReference>
<name>F5YIR7_TREPZ</name>
<dbReference type="GO" id="GO:0015833">
    <property type="term" value="P:peptide transport"/>
    <property type="evidence" value="ECO:0007669"/>
    <property type="project" value="InterPro"/>
</dbReference>
<dbReference type="Gene3D" id="3.40.50.300">
    <property type="entry name" value="P-loop containing nucleotide triphosphate hydrolases"/>
    <property type="match status" value="1"/>
</dbReference>
<keyword evidence="10" id="KW-1185">Reference proteome</keyword>
<gene>
    <name evidence="9" type="ordered locus">TREPR_0827</name>
</gene>
<evidence type="ECO:0000313" key="9">
    <source>
        <dbReference type="EMBL" id="AEF84035.1"/>
    </source>
</evidence>
<comment type="similarity">
    <text evidence="2">Belongs to the ABC transporter superfamily.</text>
</comment>
<dbReference type="Proteomes" id="UP000009223">
    <property type="component" value="Chromosome"/>
</dbReference>
<dbReference type="GO" id="GO:0005886">
    <property type="term" value="C:plasma membrane"/>
    <property type="evidence" value="ECO:0007669"/>
    <property type="project" value="UniProtKB-SubCell"/>
</dbReference>
<dbReference type="Pfam" id="PF08352">
    <property type="entry name" value="oligo_HPY"/>
    <property type="match status" value="2"/>
</dbReference>
<evidence type="ECO:0000256" key="2">
    <source>
        <dbReference type="ARBA" id="ARBA00005417"/>
    </source>
</evidence>
<dbReference type="InterPro" id="IPR003439">
    <property type="entry name" value="ABC_transporter-like_ATP-bd"/>
</dbReference>
<dbReference type="FunFam" id="3.40.50.300:FF:000016">
    <property type="entry name" value="Oligopeptide ABC transporter ATP-binding component"/>
    <property type="match status" value="1"/>
</dbReference>
<dbReference type="HOGENOM" id="CLU_000604_1_23_12"/>
<dbReference type="EMBL" id="CP001843">
    <property type="protein sequence ID" value="AEF84035.1"/>
    <property type="molecule type" value="Genomic_DNA"/>
</dbReference>
<organism evidence="9 10">
    <name type="scientific">Treponema primitia (strain ATCC BAA-887 / DSM 12427 / ZAS-2)</name>
    <dbReference type="NCBI Taxonomy" id="545694"/>
    <lineage>
        <taxon>Bacteria</taxon>
        <taxon>Pseudomonadati</taxon>
        <taxon>Spirochaetota</taxon>
        <taxon>Spirochaetia</taxon>
        <taxon>Spirochaetales</taxon>
        <taxon>Treponemataceae</taxon>
        <taxon>Treponema</taxon>
    </lineage>
</organism>
<keyword evidence="3" id="KW-0813">Transport</keyword>
<evidence type="ECO:0000256" key="3">
    <source>
        <dbReference type="ARBA" id="ARBA00022448"/>
    </source>
</evidence>
<dbReference type="InterPro" id="IPR050388">
    <property type="entry name" value="ABC_Ni/Peptide_Import"/>
</dbReference>
<dbReference type="PROSITE" id="PS00211">
    <property type="entry name" value="ABC_TRANSPORTER_1"/>
    <property type="match status" value="1"/>
</dbReference>
<dbReference type="GO" id="GO:0005524">
    <property type="term" value="F:ATP binding"/>
    <property type="evidence" value="ECO:0007669"/>
    <property type="project" value="UniProtKB-KW"/>
</dbReference>
<reference evidence="9 10" key="2">
    <citation type="journal article" date="2011" name="ISME J.">
        <title>RNA-seq reveals cooperative metabolic interactions between two termite-gut spirochete species in co-culture.</title>
        <authorList>
            <person name="Rosenthal A.Z."/>
            <person name="Matson E.G."/>
            <person name="Eldar A."/>
            <person name="Leadbetter J.R."/>
        </authorList>
    </citation>
    <scope>NUCLEOTIDE SEQUENCE [LARGE SCALE GENOMIC DNA]</scope>
    <source>
        <strain evidence="10">ATCC BAA-887 / DSM 12427 / ZAS-2</strain>
    </source>
</reference>
<dbReference type="eggNOG" id="COG0444">
    <property type="taxonomic scope" value="Bacteria"/>
</dbReference>
<comment type="subcellular location">
    <subcellularLocation>
        <location evidence="1">Cell inner membrane</location>
        <topology evidence="1">Peripheral membrane protein</topology>
    </subcellularLocation>
</comment>
<sequence>MSTDEVLAVEDLCCDFLTIEGIVHAVSGMNLSLRRGEIHGLVGESGCGKSVSSRAILGLLDKRRSRARGLVRFDRRNLLALGEKELRAIRGRRISMVFQDPLNSLSPLETVGSQIEEAIANHFSLPPGELHSRAASLLERVGLHPETARQYPFELSGGMQQRVMIAQAISCEPELLIADEPTTALDVTIQAQVLTLLKTLQRELSLSVLLITHNFAVVAETCDRVSVMYAGQIVETAATGELIATPAHPYSKALINCIPRGLATSGDGVSASELAHDSIAAVHRARMPLPVIPGFPPRLYDPPEGCAFAPRCSRSDGACATAPPRLELGDGHVVFCHHRVG</sequence>
<dbReference type="SUPFAM" id="SSF52540">
    <property type="entry name" value="P-loop containing nucleoside triphosphate hydrolases"/>
    <property type="match status" value="1"/>
</dbReference>
<dbReference type="InterPro" id="IPR013563">
    <property type="entry name" value="Oligopep_ABC_C"/>
</dbReference>
<accession>F5YIR7</accession>
<evidence type="ECO:0000256" key="5">
    <source>
        <dbReference type="ARBA" id="ARBA00022741"/>
    </source>
</evidence>
<feature type="domain" description="ABC transporter" evidence="8">
    <location>
        <begin position="7"/>
        <end position="255"/>
    </location>
</feature>
<dbReference type="PANTHER" id="PTHR43297:SF2">
    <property type="entry name" value="DIPEPTIDE TRANSPORT ATP-BINDING PROTEIN DPPD"/>
    <property type="match status" value="1"/>
</dbReference>
<dbReference type="PANTHER" id="PTHR43297">
    <property type="entry name" value="OLIGOPEPTIDE TRANSPORT ATP-BINDING PROTEIN APPD"/>
    <property type="match status" value="1"/>
</dbReference>
<dbReference type="STRING" id="545694.TREPR_0827"/>
<evidence type="ECO:0000256" key="1">
    <source>
        <dbReference type="ARBA" id="ARBA00004417"/>
    </source>
</evidence>
<evidence type="ECO:0000313" key="10">
    <source>
        <dbReference type="Proteomes" id="UP000009223"/>
    </source>
</evidence>
<dbReference type="InterPro" id="IPR027417">
    <property type="entry name" value="P-loop_NTPase"/>
</dbReference>
<keyword evidence="4" id="KW-1003">Cell membrane</keyword>
<keyword evidence="6 9" id="KW-0067">ATP-binding</keyword>
<reference evidence="10" key="1">
    <citation type="submission" date="2009-12" db="EMBL/GenBank/DDBJ databases">
        <title>Complete sequence of Treponema primitia strain ZAS-2.</title>
        <authorList>
            <person name="Tetu S.G."/>
            <person name="Matson E."/>
            <person name="Ren Q."/>
            <person name="Seshadri R."/>
            <person name="Elbourne L."/>
            <person name="Hassan K.A."/>
            <person name="Durkin A."/>
            <person name="Radune D."/>
            <person name="Mohamoud Y."/>
            <person name="Shay R."/>
            <person name="Jin S."/>
            <person name="Zhang X."/>
            <person name="Lucey K."/>
            <person name="Ballor N.R."/>
            <person name="Ottesen E."/>
            <person name="Rosenthal R."/>
            <person name="Allen A."/>
            <person name="Leadbetter J.R."/>
            <person name="Paulsen I.T."/>
        </authorList>
    </citation>
    <scope>NUCLEOTIDE SEQUENCE [LARGE SCALE GENOMIC DNA]</scope>
    <source>
        <strain evidence="10">ATCC BAA-887 / DSM 12427 / ZAS-2</strain>
    </source>
</reference>
<proteinExistence type="inferred from homology"/>
<dbReference type="Pfam" id="PF00005">
    <property type="entry name" value="ABC_tran"/>
    <property type="match status" value="1"/>
</dbReference>
<dbReference type="RefSeq" id="WP_015709220.1">
    <property type="nucleotide sequence ID" value="NC_015578.1"/>
</dbReference>
<dbReference type="SMART" id="SM00382">
    <property type="entry name" value="AAA"/>
    <property type="match status" value="1"/>
</dbReference>
<dbReference type="InterPro" id="IPR003593">
    <property type="entry name" value="AAA+_ATPase"/>
</dbReference>
<evidence type="ECO:0000256" key="7">
    <source>
        <dbReference type="ARBA" id="ARBA00023136"/>
    </source>
</evidence>
<keyword evidence="7" id="KW-0472">Membrane</keyword>
<keyword evidence="5" id="KW-0547">Nucleotide-binding</keyword>
<dbReference type="AlphaFoldDB" id="F5YIR7"/>
<protein>
    <submittedName>
        <fullName evidence="9">Dipeptide transport ATP-binding protein DppD</fullName>
    </submittedName>
</protein>
<evidence type="ECO:0000256" key="4">
    <source>
        <dbReference type="ARBA" id="ARBA00022475"/>
    </source>
</evidence>
<dbReference type="KEGG" id="tpi:TREPR_0827"/>
<dbReference type="CDD" id="cd03257">
    <property type="entry name" value="ABC_NikE_OppD_transporters"/>
    <property type="match status" value="1"/>
</dbReference>
<dbReference type="GO" id="GO:0016887">
    <property type="term" value="F:ATP hydrolysis activity"/>
    <property type="evidence" value="ECO:0007669"/>
    <property type="project" value="InterPro"/>
</dbReference>